<feature type="region of interest" description="Disordered" evidence="1">
    <location>
        <begin position="1"/>
        <end position="32"/>
    </location>
</feature>
<evidence type="ECO:0000256" key="1">
    <source>
        <dbReference type="SAM" id="MobiDB-lite"/>
    </source>
</evidence>
<reference evidence="2" key="1">
    <citation type="submission" date="2020-05" db="EMBL/GenBank/DDBJ databases">
        <title>Mycena genomes resolve the evolution of fungal bioluminescence.</title>
        <authorList>
            <person name="Tsai I.J."/>
        </authorList>
    </citation>
    <scope>NUCLEOTIDE SEQUENCE</scope>
    <source>
        <strain evidence="2">110903Hualien_Pintung</strain>
    </source>
</reference>
<feature type="compositionally biased region" description="Polar residues" evidence="1">
    <location>
        <begin position="14"/>
        <end position="23"/>
    </location>
</feature>
<dbReference type="AlphaFoldDB" id="A0A8H6TTA5"/>
<organism evidence="2 3">
    <name type="scientific">Mycena chlorophos</name>
    <name type="common">Agaric fungus</name>
    <name type="synonym">Agaricus chlorophos</name>
    <dbReference type="NCBI Taxonomy" id="658473"/>
    <lineage>
        <taxon>Eukaryota</taxon>
        <taxon>Fungi</taxon>
        <taxon>Dikarya</taxon>
        <taxon>Basidiomycota</taxon>
        <taxon>Agaricomycotina</taxon>
        <taxon>Agaricomycetes</taxon>
        <taxon>Agaricomycetidae</taxon>
        <taxon>Agaricales</taxon>
        <taxon>Marasmiineae</taxon>
        <taxon>Mycenaceae</taxon>
        <taxon>Mycena</taxon>
    </lineage>
</organism>
<proteinExistence type="predicted"/>
<gene>
    <name evidence="2" type="ORF">HMN09_00017000</name>
</gene>
<name>A0A8H6TTA5_MYCCL</name>
<evidence type="ECO:0000313" key="3">
    <source>
        <dbReference type="Proteomes" id="UP000613580"/>
    </source>
</evidence>
<keyword evidence="3" id="KW-1185">Reference proteome</keyword>
<comment type="caution">
    <text evidence="2">The sequence shown here is derived from an EMBL/GenBank/DDBJ whole genome shotgun (WGS) entry which is preliminary data.</text>
</comment>
<dbReference type="OrthoDB" id="3264586at2759"/>
<evidence type="ECO:0000313" key="2">
    <source>
        <dbReference type="EMBL" id="KAF7322391.1"/>
    </source>
</evidence>
<accession>A0A8H6TTA5</accession>
<dbReference type="Proteomes" id="UP000613580">
    <property type="component" value="Unassembled WGS sequence"/>
</dbReference>
<dbReference type="EMBL" id="JACAZE010000001">
    <property type="protein sequence ID" value="KAF7322391.1"/>
    <property type="molecule type" value="Genomic_DNA"/>
</dbReference>
<sequence length="216" mass="24250">MARTPKTAVKLHSTRPTRGTASVSFKDDDEVEEFDEQLMEDEDEVGGSEDSAEMLNRFLAEYKKKEAKKASARSAAFQSQKKALYASARKTAQDISREGIASLEAGRAKIQALRREELAADKFSKDIVPLWQNIEDVTENLLALYPRGPQDIFPRRAKAINSASEMLTEIPGERKKMLHDSLEAANNQMYQSQLDEKNARDASALIKRYKALLLKA</sequence>
<protein>
    <submittedName>
        <fullName evidence="2">Uncharacterized protein</fullName>
    </submittedName>
</protein>